<name>A0A5J4VSK5_9EUKA</name>
<evidence type="ECO:0000256" key="1">
    <source>
        <dbReference type="SAM" id="MobiDB-lite"/>
    </source>
</evidence>
<dbReference type="AlphaFoldDB" id="A0A5J4VSK5"/>
<gene>
    <name evidence="2" type="ORF">EZS28_018888</name>
</gene>
<proteinExistence type="predicted"/>
<feature type="region of interest" description="Disordered" evidence="1">
    <location>
        <begin position="162"/>
        <end position="204"/>
    </location>
</feature>
<dbReference type="Proteomes" id="UP000324800">
    <property type="component" value="Unassembled WGS sequence"/>
</dbReference>
<accession>A0A5J4VSK5</accession>
<reference evidence="2 3" key="1">
    <citation type="submission" date="2019-03" db="EMBL/GenBank/DDBJ databases">
        <title>Single cell metagenomics reveals metabolic interactions within the superorganism composed of flagellate Streblomastix strix and complex community of Bacteroidetes bacteria on its surface.</title>
        <authorList>
            <person name="Treitli S.C."/>
            <person name="Kolisko M."/>
            <person name="Husnik F."/>
            <person name="Keeling P."/>
            <person name="Hampl V."/>
        </authorList>
    </citation>
    <scope>NUCLEOTIDE SEQUENCE [LARGE SCALE GENOMIC DNA]</scope>
    <source>
        <strain evidence="2">ST1C</strain>
    </source>
</reference>
<organism evidence="2 3">
    <name type="scientific">Streblomastix strix</name>
    <dbReference type="NCBI Taxonomy" id="222440"/>
    <lineage>
        <taxon>Eukaryota</taxon>
        <taxon>Metamonada</taxon>
        <taxon>Preaxostyla</taxon>
        <taxon>Oxymonadida</taxon>
        <taxon>Streblomastigidae</taxon>
        <taxon>Streblomastix</taxon>
    </lineage>
</organism>
<sequence length="239" mass="27626">MKDNKVRNEKITLFQRNSQLCPVLALKNWMKTRSKLEIKGDILFWNFDKQVPGSSYRCSRKLTGILRNSGINPPYNGPSIRHASMTKLRSSVASVTIILISKIIRAQMLMMEAKLILAFKHGEQFHASRSLEENQSMIDDASGDVEIQMDAFQLRRRDHNEMEEWTDNESIPPSDSEETRGIQRRRLNKEDEITASESLSQQDPDIKSIIKKTCTITSQLKKYYKKAALRLIESRTHQK</sequence>
<dbReference type="EMBL" id="SNRW01005201">
    <property type="protein sequence ID" value="KAA6385588.1"/>
    <property type="molecule type" value="Genomic_DNA"/>
</dbReference>
<protein>
    <recommendedName>
        <fullName evidence="4">Tyr recombinase domain-containing protein</fullName>
    </recommendedName>
</protein>
<comment type="caution">
    <text evidence="2">The sequence shown here is derived from an EMBL/GenBank/DDBJ whole genome shotgun (WGS) entry which is preliminary data.</text>
</comment>
<evidence type="ECO:0000313" key="2">
    <source>
        <dbReference type="EMBL" id="KAA6385588.1"/>
    </source>
</evidence>
<evidence type="ECO:0008006" key="4">
    <source>
        <dbReference type="Google" id="ProtNLM"/>
    </source>
</evidence>
<evidence type="ECO:0000313" key="3">
    <source>
        <dbReference type="Proteomes" id="UP000324800"/>
    </source>
</evidence>